<accession>A0AAE0FHP2</accession>
<dbReference type="PANTHER" id="PTHR47763:SF4">
    <property type="entry name" value="ALPHA-PROTEIN KINASE VWKA"/>
    <property type="match status" value="1"/>
</dbReference>
<dbReference type="PANTHER" id="PTHR47763">
    <property type="entry name" value="ALPHA-PROTEIN KINASE VWKA"/>
    <property type="match status" value="1"/>
</dbReference>
<dbReference type="Proteomes" id="UP001190700">
    <property type="component" value="Unassembled WGS sequence"/>
</dbReference>
<evidence type="ECO:0000313" key="6">
    <source>
        <dbReference type="Proteomes" id="UP001190700"/>
    </source>
</evidence>
<dbReference type="PROSITE" id="PS50234">
    <property type="entry name" value="VWFA"/>
    <property type="match status" value="1"/>
</dbReference>
<name>A0AAE0FHP2_9CHLO</name>
<reference evidence="5 6" key="1">
    <citation type="journal article" date="2015" name="Genome Biol. Evol.">
        <title>Comparative Genomics of a Bacterivorous Green Alga Reveals Evolutionary Causalities and Consequences of Phago-Mixotrophic Mode of Nutrition.</title>
        <authorList>
            <person name="Burns J.A."/>
            <person name="Paasch A."/>
            <person name="Narechania A."/>
            <person name="Kim E."/>
        </authorList>
    </citation>
    <scope>NUCLEOTIDE SEQUENCE [LARGE SCALE GENOMIC DNA]</scope>
    <source>
        <strain evidence="5 6">PLY_AMNH</strain>
    </source>
</reference>
<dbReference type="EMBL" id="LGRX02018540">
    <property type="protein sequence ID" value="KAK3259693.1"/>
    <property type="molecule type" value="Genomic_DNA"/>
</dbReference>
<evidence type="ECO:0000256" key="1">
    <source>
        <dbReference type="ARBA" id="ARBA00004613"/>
    </source>
</evidence>
<feature type="domain" description="VWFA" evidence="4">
    <location>
        <begin position="1590"/>
        <end position="1768"/>
    </location>
</feature>
<sequence length="1799" mass="193720">MTKVLLEVLDLINQVHDGASTAASSDDGAAAGTTSVTVVAALVKCCAKKLLSTRKHTTPQDAPAPDDGMERSCLLNDQGRLVGLLVGLVSISQVDWHSSCMGRLAASDVLINLAAQCIEDAGQELHEKVTRDALTNLVDERHSEICKGWEQIHGPLGEQQVDSMRTSEAPSEAQNGCLPPQKNLKSDGCITASASTEHYGISSTQLSNFPTVDTVGAVCDPRTHSQGSYVAELPTASQSDDGASTVLGSYEAGHNIVLGVAEQAVLAEDIAFCYDKVRAHIEIVLQRLASAGPQALTTVGSPTGSYAHAAMTVLAVLQVGVGTWLRGFHAAWQLQLQGGRLRGDAHAPDAVAMGLQLLQLMGCVQINLQLTSSAAVSVLQSSQNDLRRALAHLDWPHMPAPIVELLHGLGIAASMLEPDVNDFAMPSILATCEPSLPRSIDDDIARGAASPIPMGTLFSDAVVEGCELLRLDGSPESWLRSEEAAEQLCLNTLGLDTPERDDPMRGDNASLAASGSAEVAGSSVVYWEEDLELLIDCVSPTDVTWVAPPTISSFSSMSSLDVASLPWLLAETKKREPACQPPSAASAALDVAGGATSISSETVSTEVLGLGAEADLDLEVQDVVAANVELKVRLDADTVQQVDMVKLYKGSRALQRGPHREPTVLSHLLASAHPPLLLHKYTYQLLAESRVLQRYGALIVREFRGQFEALYRCTERSHTVEWLLLLDNSGSMLTKRKPVAEAVALMTQSLQRLECPFAVGRFGDRNRQVVVKELGEPFDFLLGQRILDCLTYDEATYPATGLQNIAPRVWSEPVAALLGGAATIRDEDTSRHRVVLMILDGLTQERVPEDYLQTLRRHGASACVLNVKDARMQGLVDDVSRLWHVVTDGLYEILDAEEADHLPTALATLMTKQLARIIRDSSSKDPSPACEVGQTSRVTPDEPLLECRSCLTCTTVTPLPSAMQLPQLPDLVRKCRFSDLISDGAPRPSILVDVSLPGQPIPFLVAENDPWSSQDVEAMMDRARVGAEEAHTRLIGGTGTSAAVTIRAGTQGRTGVSSSGSLARGIALAEVTAAAEALWSRAEAKLVEDVDQMQQALEEAVLPYNRFTRKSAAAAGSSLHLPGLIRAISTNFAYKKIFAQKSTGGRRDYAVCLLLDVSPSMRGVLAKCTCELLVTLAAALHGAGVAFAVMTFADHVQVVKTLEMPFDAATKHLMLSALSPLVAGAGPQQQAQSMDGDAVRCAVEAVRGVRGPKKVFVLTDGYGTMGTLKHALRWAEQLQVEIVGMAVGLDASFVPSCYQHWVAAADPSFMPQALRLRCDSRSTSDPAAVIPGGHMKQWQHLAAIVGNDLSVEEILEQRQQAFPNLGAQLRQERELKLVSGQQGVDCLSCDIMFVLDVTGSMGPWISAAKEQIGDITRGMQPVIEKEYPDVIIEFRFGCTAFRDISDDERFMDCAFTEDTDGFTQWIQNLRAQGGEDIPEDVLGAMSRAATGPKWQSRIKYMVLITDAPSHGLADANVRDSYPGGDPGGLTAEKVAGQLHDAGIELCICTINEPRTRRMLRTLRQAYDIDDHRMEVTNLFDASASSTAQFHFVFVLDGSGSMSGQKWASLRDSYNRFIAQRQNDQGDGDLVSAVEFGSGAMRRFVCSKLMSAPQLPVTNHSGGTLYSVGMQEAQAILSESAAAFAHYTPVLVFMSDGIDGGNTNDAISTMQHIYDAHRTQGIQIHTIGFGNDELKENMRKMALLDTHANVGHYHQAADKIQLQQTFQVIASGCNAVNGLVQKFGEYLSKMLAHKIVTEHL</sequence>
<dbReference type="SMART" id="SM00327">
    <property type="entry name" value="VWA"/>
    <property type="match status" value="3"/>
</dbReference>
<comment type="caution">
    <text evidence="5">The sequence shown here is derived from an EMBL/GenBank/DDBJ whole genome shotgun (WGS) entry which is preliminary data.</text>
</comment>
<gene>
    <name evidence="5" type="ORF">CYMTET_31322</name>
</gene>
<proteinExistence type="predicted"/>
<dbReference type="InterPro" id="IPR036465">
    <property type="entry name" value="vWFA_dom_sf"/>
</dbReference>
<dbReference type="SUPFAM" id="SSF53300">
    <property type="entry name" value="vWA-like"/>
    <property type="match status" value="4"/>
</dbReference>
<keyword evidence="3" id="KW-0732">Signal</keyword>
<dbReference type="InterPro" id="IPR056861">
    <property type="entry name" value="HMCN1-like_VWA"/>
</dbReference>
<dbReference type="Pfam" id="PF00092">
    <property type="entry name" value="VWA"/>
    <property type="match status" value="2"/>
</dbReference>
<comment type="subcellular location">
    <subcellularLocation>
        <location evidence="1">Secreted</location>
    </subcellularLocation>
</comment>
<keyword evidence="6" id="KW-1185">Reference proteome</keyword>
<organism evidence="5 6">
    <name type="scientific">Cymbomonas tetramitiformis</name>
    <dbReference type="NCBI Taxonomy" id="36881"/>
    <lineage>
        <taxon>Eukaryota</taxon>
        <taxon>Viridiplantae</taxon>
        <taxon>Chlorophyta</taxon>
        <taxon>Pyramimonadophyceae</taxon>
        <taxon>Pyramimonadales</taxon>
        <taxon>Pyramimonadaceae</taxon>
        <taxon>Cymbomonas</taxon>
    </lineage>
</organism>
<evidence type="ECO:0000259" key="4">
    <source>
        <dbReference type="PROSITE" id="PS50234"/>
    </source>
</evidence>
<evidence type="ECO:0000313" key="5">
    <source>
        <dbReference type="EMBL" id="KAK3259693.1"/>
    </source>
</evidence>
<evidence type="ECO:0000256" key="2">
    <source>
        <dbReference type="ARBA" id="ARBA00022525"/>
    </source>
</evidence>
<evidence type="ECO:0000256" key="3">
    <source>
        <dbReference type="ARBA" id="ARBA00022729"/>
    </source>
</evidence>
<dbReference type="CDD" id="cd00198">
    <property type="entry name" value="vWFA"/>
    <property type="match status" value="3"/>
</dbReference>
<protein>
    <recommendedName>
        <fullName evidence="4">VWFA domain-containing protein</fullName>
    </recommendedName>
</protein>
<keyword evidence="2" id="KW-0964">Secreted</keyword>
<dbReference type="InterPro" id="IPR002035">
    <property type="entry name" value="VWF_A"/>
</dbReference>
<dbReference type="Gene3D" id="3.40.50.410">
    <property type="entry name" value="von Willebrand factor, type A domain"/>
    <property type="match status" value="3"/>
</dbReference>
<dbReference type="Pfam" id="PF25106">
    <property type="entry name" value="VWA_4"/>
    <property type="match status" value="1"/>
</dbReference>
<dbReference type="InterPro" id="IPR052969">
    <property type="entry name" value="Thr-specific_kinase-like"/>
</dbReference>